<dbReference type="PANTHER" id="PTHR45786:SF77">
    <property type="entry name" value="HELITRON HELICASE-LIKE DOMAIN-CONTAINING PROTEIN-RELATED"/>
    <property type="match status" value="1"/>
</dbReference>
<feature type="region of interest" description="Disordered" evidence="1">
    <location>
        <begin position="46"/>
        <end position="65"/>
    </location>
</feature>
<evidence type="ECO:0000313" key="2">
    <source>
        <dbReference type="EMBL" id="PWA84586.1"/>
    </source>
</evidence>
<dbReference type="AlphaFoldDB" id="A0A2U1PFQ5"/>
<keyword evidence="3" id="KW-1185">Reference proteome</keyword>
<comment type="caution">
    <text evidence="2">The sequence shown here is derived from an EMBL/GenBank/DDBJ whole genome shotgun (WGS) entry which is preliminary data.</text>
</comment>
<accession>A0A2U1PFQ5</accession>
<feature type="region of interest" description="Disordered" evidence="1">
    <location>
        <begin position="341"/>
        <end position="361"/>
    </location>
</feature>
<feature type="compositionally biased region" description="Low complexity" evidence="1">
    <location>
        <begin position="341"/>
        <end position="351"/>
    </location>
</feature>
<dbReference type="PANTHER" id="PTHR45786">
    <property type="entry name" value="DNA BINDING PROTEIN-LIKE"/>
    <property type="match status" value="1"/>
</dbReference>
<dbReference type="Proteomes" id="UP000245207">
    <property type="component" value="Unassembled WGS sequence"/>
</dbReference>
<evidence type="ECO:0008006" key="4">
    <source>
        <dbReference type="Google" id="ProtNLM"/>
    </source>
</evidence>
<organism evidence="2 3">
    <name type="scientific">Artemisia annua</name>
    <name type="common">Sweet wormwood</name>
    <dbReference type="NCBI Taxonomy" id="35608"/>
    <lineage>
        <taxon>Eukaryota</taxon>
        <taxon>Viridiplantae</taxon>
        <taxon>Streptophyta</taxon>
        <taxon>Embryophyta</taxon>
        <taxon>Tracheophyta</taxon>
        <taxon>Spermatophyta</taxon>
        <taxon>Magnoliopsida</taxon>
        <taxon>eudicotyledons</taxon>
        <taxon>Gunneridae</taxon>
        <taxon>Pentapetalae</taxon>
        <taxon>asterids</taxon>
        <taxon>campanulids</taxon>
        <taxon>Asterales</taxon>
        <taxon>Asteraceae</taxon>
        <taxon>Asteroideae</taxon>
        <taxon>Anthemideae</taxon>
        <taxon>Artemisiinae</taxon>
        <taxon>Artemisia</taxon>
    </lineage>
</organism>
<evidence type="ECO:0000256" key="1">
    <source>
        <dbReference type="SAM" id="MobiDB-lite"/>
    </source>
</evidence>
<sequence>MVLDYCPSAAPTQFHNHRAFHDAPIILNFSPADVLRNQETISCSYNAGTTQPETAASTRRRSRAQTDAKELCSNHDRPHMMDVDASPVQGPVAPPQREGAPLDYMCFGRCDQICQHCHALFWLEEKKAGMPASAAPQYQKCCAGDETPRFLQMLFAVIGANQYELPTADTIGAIVYEGGPESMTHYDVVIERHSREPENVNKLHPTYMALQFPLLFNYGEEGYHLNLTLRNLGGSGTQEEKKMTMKHRTRKASRVKTKATPVPDMAANPSTSRPRGGDISEVFVEHDEFIDELLRKMNDVDSDGNLQDPFFGVQATQDRYPTYDENTHWRMQAPKQYISEDSTGVGSSVRGTSDDVRGSSGGDTGDLVFQIRGMQTPQQQSAFRKVGVVVVEVEVVAVLVVKLGDLMSQVCKLHNSKVLLERLVVFNLQQEVHQGVQDSNSKQTGGLHIGLVRKGLVKQVFREVVKLVVGEVVMEVVKLVVKQLRSYAFPVTQVNQVKLLHDGNWDQHGKTTFQSAMVVLVHPQQRRLLRRKQIQNRGLLNYLMKK</sequence>
<feature type="compositionally biased region" description="Basic residues" evidence="1">
    <location>
        <begin position="244"/>
        <end position="257"/>
    </location>
</feature>
<evidence type="ECO:0000313" key="3">
    <source>
        <dbReference type="Proteomes" id="UP000245207"/>
    </source>
</evidence>
<feature type="region of interest" description="Disordered" evidence="1">
    <location>
        <begin position="234"/>
        <end position="278"/>
    </location>
</feature>
<protein>
    <recommendedName>
        <fullName evidence="4">Helitron helicase-like domain-containing protein</fullName>
    </recommendedName>
</protein>
<dbReference type="EMBL" id="PKPP01001212">
    <property type="protein sequence ID" value="PWA84586.1"/>
    <property type="molecule type" value="Genomic_DNA"/>
</dbReference>
<name>A0A2U1PFQ5_ARTAN</name>
<gene>
    <name evidence="2" type="ORF">CTI12_AA156410</name>
</gene>
<proteinExistence type="predicted"/>
<reference evidence="2 3" key="1">
    <citation type="journal article" date="2018" name="Mol. Plant">
        <title>The genome of Artemisia annua provides insight into the evolution of Asteraceae family and artemisinin biosynthesis.</title>
        <authorList>
            <person name="Shen Q."/>
            <person name="Zhang L."/>
            <person name="Liao Z."/>
            <person name="Wang S."/>
            <person name="Yan T."/>
            <person name="Shi P."/>
            <person name="Liu M."/>
            <person name="Fu X."/>
            <person name="Pan Q."/>
            <person name="Wang Y."/>
            <person name="Lv Z."/>
            <person name="Lu X."/>
            <person name="Zhang F."/>
            <person name="Jiang W."/>
            <person name="Ma Y."/>
            <person name="Chen M."/>
            <person name="Hao X."/>
            <person name="Li L."/>
            <person name="Tang Y."/>
            <person name="Lv G."/>
            <person name="Zhou Y."/>
            <person name="Sun X."/>
            <person name="Brodelius P.E."/>
            <person name="Rose J.K.C."/>
            <person name="Tang K."/>
        </authorList>
    </citation>
    <scope>NUCLEOTIDE SEQUENCE [LARGE SCALE GENOMIC DNA]</scope>
    <source>
        <strain evidence="3">cv. Huhao1</strain>
        <tissue evidence="2">Leaf</tissue>
    </source>
</reference>